<accession>A0A9D3NUA8</accession>
<dbReference type="SMART" id="SM00034">
    <property type="entry name" value="CLECT"/>
    <property type="match status" value="2"/>
</dbReference>
<reference evidence="3 4" key="1">
    <citation type="submission" date="2021-06" db="EMBL/GenBank/DDBJ databases">
        <title>Chromosome-level genome assembly of the red-tail catfish (Hemibagrus wyckioides).</title>
        <authorList>
            <person name="Shao F."/>
        </authorList>
    </citation>
    <scope>NUCLEOTIDE SEQUENCE [LARGE SCALE GENOMIC DNA]</scope>
    <source>
        <strain evidence="3">EC202008001</strain>
        <tissue evidence="3">Blood</tissue>
    </source>
</reference>
<dbReference type="SUPFAM" id="SSF56436">
    <property type="entry name" value="C-type lectin-like"/>
    <property type="match status" value="2"/>
</dbReference>
<name>A0A9D3NUA8_9TELE</name>
<dbReference type="InterPro" id="IPR016186">
    <property type="entry name" value="C-type_lectin-like/link_sf"/>
</dbReference>
<dbReference type="CDD" id="cd00037">
    <property type="entry name" value="CLECT"/>
    <property type="match status" value="1"/>
</dbReference>
<gene>
    <name evidence="3" type="ORF">KOW79_008640</name>
</gene>
<proteinExistence type="predicted"/>
<evidence type="ECO:0000259" key="2">
    <source>
        <dbReference type="PROSITE" id="PS50041"/>
    </source>
</evidence>
<dbReference type="Proteomes" id="UP000824219">
    <property type="component" value="Linkage Group LG09"/>
</dbReference>
<organism evidence="3 4">
    <name type="scientific">Hemibagrus wyckioides</name>
    <dbReference type="NCBI Taxonomy" id="337641"/>
    <lineage>
        <taxon>Eukaryota</taxon>
        <taxon>Metazoa</taxon>
        <taxon>Chordata</taxon>
        <taxon>Craniata</taxon>
        <taxon>Vertebrata</taxon>
        <taxon>Euteleostomi</taxon>
        <taxon>Actinopterygii</taxon>
        <taxon>Neopterygii</taxon>
        <taxon>Teleostei</taxon>
        <taxon>Ostariophysi</taxon>
        <taxon>Siluriformes</taxon>
        <taxon>Bagridae</taxon>
        <taxon>Hemibagrus</taxon>
    </lineage>
</organism>
<dbReference type="OrthoDB" id="5858677at2759"/>
<dbReference type="PROSITE" id="PS50041">
    <property type="entry name" value="C_TYPE_LECTIN_2"/>
    <property type="match status" value="2"/>
</dbReference>
<protein>
    <recommendedName>
        <fullName evidence="2">C-type lectin domain-containing protein</fullName>
    </recommendedName>
</protein>
<dbReference type="InterPro" id="IPR001304">
    <property type="entry name" value="C-type_lectin-like"/>
</dbReference>
<keyword evidence="1" id="KW-1015">Disulfide bond</keyword>
<dbReference type="EMBL" id="JAHKSW010000009">
    <property type="protein sequence ID" value="KAG7328696.1"/>
    <property type="molecule type" value="Genomic_DNA"/>
</dbReference>
<evidence type="ECO:0000313" key="4">
    <source>
        <dbReference type="Proteomes" id="UP000824219"/>
    </source>
</evidence>
<sequence length="298" mass="34686">MIVVQEMMNWEEALVHCRTHYTDLVRLTTEIDHFVVNNRSMEIQTPTFWTSLRFMDGSWYWVNQTSLVSNETSLPSCPARPFRCGARNIIDGVWENRDCEEKMNFICYHDICNIIPGKSSEPSSITLKSGMMAIPYILVLLALTDAATDCKDKYKACCYTWAPKMIVVQEMKNWEEALVHCRTHYTDLIRLPAEIDHVLVDNRSMEILTPTFWTSLRFMDGSWYWVNQTSLVSNETSLPSCPAKPFRCGARNIIDGVWENRDCEEKMNFICYHDIWRWQYTAGSQQRVAFVHSESSPS</sequence>
<dbReference type="AlphaFoldDB" id="A0A9D3NUA8"/>
<feature type="domain" description="C-type lectin" evidence="2">
    <location>
        <begin position="1"/>
        <end position="108"/>
    </location>
</feature>
<feature type="domain" description="C-type lectin" evidence="2">
    <location>
        <begin position="154"/>
        <end position="272"/>
    </location>
</feature>
<dbReference type="PANTHER" id="PTHR45784">
    <property type="entry name" value="C-TYPE LECTIN DOMAIN FAMILY 20 MEMBER A-RELATED"/>
    <property type="match status" value="1"/>
</dbReference>
<dbReference type="PANTHER" id="PTHR45784:SF8">
    <property type="entry name" value="C-TYPE MANNOSE RECEPTOR 2-RELATED"/>
    <property type="match status" value="1"/>
</dbReference>
<dbReference type="InterPro" id="IPR018378">
    <property type="entry name" value="C-type_lectin_CS"/>
</dbReference>
<dbReference type="InterPro" id="IPR016187">
    <property type="entry name" value="CTDL_fold"/>
</dbReference>
<evidence type="ECO:0000313" key="3">
    <source>
        <dbReference type="EMBL" id="KAG7328696.1"/>
    </source>
</evidence>
<dbReference type="Pfam" id="PF00059">
    <property type="entry name" value="Lectin_C"/>
    <property type="match status" value="2"/>
</dbReference>
<evidence type="ECO:0000256" key="1">
    <source>
        <dbReference type="ARBA" id="ARBA00023157"/>
    </source>
</evidence>
<dbReference type="PROSITE" id="PS00615">
    <property type="entry name" value="C_TYPE_LECTIN_1"/>
    <property type="match status" value="2"/>
</dbReference>
<comment type="caution">
    <text evidence="3">The sequence shown here is derived from an EMBL/GenBank/DDBJ whole genome shotgun (WGS) entry which is preliminary data.</text>
</comment>
<dbReference type="Gene3D" id="3.10.100.10">
    <property type="entry name" value="Mannose-Binding Protein A, subunit A"/>
    <property type="match status" value="2"/>
</dbReference>
<keyword evidence="4" id="KW-1185">Reference proteome</keyword>